<name>A0ABR3ACE3_9AGAR</name>
<gene>
    <name evidence="2" type="ORF">AAF712_002496</name>
</gene>
<organism evidence="2 3">
    <name type="scientific">Marasmius tenuissimus</name>
    <dbReference type="NCBI Taxonomy" id="585030"/>
    <lineage>
        <taxon>Eukaryota</taxon>
        <taxon>Fungi</taxon>
        <taxon>Dikarya</taxon>
        <taxon>Basidiomycota</taxon>
        <taxon>Agaricomycotina</taxon>
        <taxon>Agaricomycetes</taxon>
        <taxon>Agaricomycetidae</taxon>
        <taxon>Agaricales</taxon>
        <taxon>Marasmiineae</taxon>
        <taxon>Marasmiaceae</taxon>
        <taxon>Marasmius</taxon>
    </lineage>
</organism>
<feature type="compositionally biased region" description="Low complexity" evidence="1">
    <location>
        <begin position="143"/>
        <end position="171"/>
    </location>
</feature>
<feature type="region of interest" description="Disordered" evidence="1">
    <location>
        <begin position="424"/>
        <end position="464"/>
    </location>
</feature>
<reference evidence="2 3" key="1">
    <citation type="submission" date="2024-05" db="EMBL/GenBank/DDBJ databases">
        <title>A draft genome resource for the thread blight pathogen Marasmius tenuissimus strain MS-2.</title>
        <authorList>
            <person name="Yulfo-Soto G.E."/>
            <person name="Baruah I.K."/>
            <person name="Amoako-Attah I."/>
            <person name="Bukari Y."/>
            <person name="Meinhardt L.W."/>
            <person name="Bailey B.A."/>
            <person name="Cohen S.P."/>
        </authorList>
    </citation>
    <scope>NUCLEOTIDE SEQUENCE [LARGE SCALE GENOMIC DNA]</scope>
    <source>
        <strain evidence="2 3">MS-2</strain>
    </source>
</reference>
<evidence type="ECO:0008006" key="4">
    <source>
        <dbReference type="Google" id="ProtNLM"/>
    </source>
</evidence>
<feature type="compositionally biased region" description="Low complexity" evidence="1">
    <location>
        <begin position="184"/>
        <end position="197"/>
    </location>
</feature>
<dbReference type="Proteomes" id="UP001437256">
    <property type="component" value="Unassembled WGS sequence"/>
</dbReference>
<feature type="compositionally biased region" description="Acidic residues" evidence="1">
    <location>
        <begin position="172"/>
        <end position="183"/>
    </location>
</feature>
<evidence type="ECO:0000313" key="3">
    <source>
        <dbReference type="Proteomes" id="UP001437256"/>
    </source>
</evidence>
<evidence type="ECO:0000256" key="1">
    <source>
        <dbReference type="SAM" id="MobiDB-lite"/>
    </source>
</evidence>
<sequence>MRLRLESSPPLPHLKAWFSSSQLQCKPGIHSSQHKSQPAKIIDLKKSICATVKPLREGGFRAEKIILELDGFELLDDLNVEELIRDGDLVILGLKELAKEQNLETPITQSPERLGKKRKLGAEIPKLHQSEPSRKRRKQQSLSSSVSSTASSEASSSSDPSSSESDSSSSSDDSDDSDSDTSDSDASSSSSSSSAPSQAPTKPKKHSQNTITNASQKRIATEKRVPPGQGSAQTRKRNMRRKLKRQHDVAAARGEEFAPPSHAPKGLSDANIAPLGIRPVQETTQPEPPQNDSTQMVVAFEPQLAQLPSQPSIDPSRDADLNISMFSLGNKNKKKGFKRQALSFPSVAGKIIFDAAEGTGNLASSTQLPESSTSAGSQEPVLPFATAPIPQTRPRLVPPSEKEALGLLPGNVFVSSVDVEEGLEKKKKKKRHQANSDVDEYNYVGSSSTTTKDSHGYVSCQREEEEVVDTLNYGDGGEESLKETSGEKTEEEAKSRLLWTIAEQSFDALLPVSKDVKLEEAVHSGVVIGWKGLALNPTTYSPEILLHLASVLSTSPTGALIRKIVRPEWEEYVEPEEDENVGWERAVEEGWRVIKS</sequence>
<feature type="compositionally biased region" description="Polar residues" evidence="1">
    <location>
        <begin position="361"/>
        <end position="377"/>
    </location>
</feature>
<evidence type="ECO:0000313" key="2">
    <source>
        <dbReference type="EMBL" id="KAL0070653.1"/>
    </source>
</evidence>
<feature type="region of interest" description="Disordered" evidence="1">
    <location>
        <begin position="105"/>
        <end position="295"/>
    </location>
</feature>
<dbReference type="EMBL" id="JBBXMP010000006">
    <property type="protein sequence ID" value="KAL0070653.1"/>
    <property type="molecule type" value="Genomic_DNA"/>
</dbReference>
<keyword evidence="3" id="KW-1185">Reference proteome</keyword>
<comment type="caution">
    <text evidence="2">The sequence shown here is derived from an EMBL/GenBank/DDBJ whole genome shotgun (WGS) entry which is preliminary data.</text>
</comment>
<proteinExistence type="predicted"/>
<feature type="compositionally biased region" description="Basic residues" evidence="1">
    <location>
        <begin position="234"/>
        <end position="245"/>
    </location>
</feature>
<feature type="compositionally biased region" description="Polar residues" evidence="1">
    <location>
        <begin position="208"/>
        <end position="218"/>
    </location>
</feature>
<protein>
    <recommendedName>
        <fullName evidence="4">Coilin</fullName>
    </recommendedName>
</protein>
<feature type="compositionally biased region" description="Basic and acidic residues" evidence="1">
    <location>
        <begin position="246"/>
        <end position="256"/>
    </location>
</feature>
<feature type="region of interest" description="Disordered" evidence="1">
    <location>
        <begin position="361"/>
        <end position="397"/>
    </location>
</feature>
<accession>A0ABR3ACE3</accession>